<evidence type="ECO:0000313" key="2">
    <source>
        <dbReference type="Proteomes" id="UP000750711"/>
    </source>
</evidence>
<protein>
    <submittedName>
        <fullName evidence="1">Uncharacterized protein</fullName>
    </submittedName>
</protein>
<proteinExistence type="predicted"/>
<sequence length="78" mass="9427">MFGVLQLIPSDELHQMDAWDQKLDDEWQEWKKKLRQLGQDGEIDKFMSNFRDRKKYYTVKVHPGSFNYSIQVKFNNGE</sequence>
<dbReference type="AlphaFoldDB" id="A0A9P8L3D4"/>
<gene>
    <name evidence="1" type="ORF">GP486_006785</name>
</gene>
<organism evidence="1 2">
    <name type="scientific">Trichoglossum hirsutum</name>
    <dbReference type="NCBI Taxonomy" id="265104"/>
    <lineage>
        <taxon>Eukaryota</taxon>
        <taxon>Fungi</taxon>
        <taxon>Dikarya</taxon>
        <taxon>Ascomycota</taxon>
        <taxon>Pezizomycotina</taxon>
        <taxon>Geoglossomycetes</taxon>
        <taxon>Geoglossales</taxon>
        <taxon>Geoglossaceae</taxon>
        <taxon>Trichoglossum</taxon>
    </lineage>
</organism>
<comment type="caution">
    <text evidence="1">The sequence shown here is derived from an EMBL/GenBank/DDBJ whole genome shotgun (WGS) entry which is preliminary data.</text>
</comment>
<name>A0A9P8L3D4_9PEZI</name>
<evidence type="ECO:0000313" key="1">
    <source>
        <dbReference type="EMBL" id="KAH0553020.1"/>
    </source>
</evidence>
<accession>A0A9P8L3D4</accession>
<reference evidence="1" key="1">
    <citation type="submission" date="2021-03" db="EMBL/GenBank/DDBJ databases">
        <title>Comparative genomics and phylogenomic investigation of the class Geoglossomycetes provide insights into ecological specialization and systematics.</title>
        <authorList>
            <person name="Melie T."/>
            <person name="Pirro S."/>
            <person name="Miller A.N."/>
            <person name="Quandt A."/>
        </authorList>
    </citation>
    <scope>NUCLEOTIDE SEQUENCE</scope>
    <source>
        <strain evidence="1">CAQ_001_2017</strain>
    </source>
</reference>
<dbReference type="Proteomes" id="UP000750711">
    <property type="component" value="Unassembled WGS sequence"/>
</dbReference>
<keyword evidence="2" id="KW-1185">Reference proteome</keyword>
<dbReference type="EMBL" id="JAGHQM010001643">
    <property type="protein sequence ID" value="KAH0553020.1"/>
    <property type="molecule type" value="Genomic_DNA"/>
</dbReference>